<proteinExistence type="predicted"/>
<dbReference type="Proteomes" id="UP000051952">
    <property type="component" value="Unassembled WGS sequence"/>
</dbReference>
<accession>A0A0S4JCP8</accession>
<dbReference type="VEuPathDB" id="TriTrypDB:BSAL_01170"/>
<sequence>MHASISIHDPVQLTASAVSQQRLRNGQSTLDNRRKVFENHNEAKRRGVAVDERLRPLIELICSETSAGRQRAVSLDDVVPVPL</sequence>
<dbReference type="EMBL" id="CYKH01001485">
    <property type="protein sequence ID" value="CUG87272.1"/>
    <property type="molecule type" value="Genomic_DNA"/>
</dbReference>
<evidence type="ECO:0000313" key="2">
    <source>
        <dbReference type="Proteomes" id="UP000051952"/>
    </source>
</evidence>
<gene>
    <name evidence="1" type="ORF">BSAL_01170</name>
</gene>
<dbReference type="AlphaFoldDB" id="A0A0S4JCP8"/>
<name>A0A0S4JCP8_BODSA</name>
<organism evidence="1 2">
    <name type="scientific">Bodo saltans</name>
    <name type="common">Flagellated protozoan</name>
    <dbReference type="NCBI Taxonomy" id="75058"/>
    <lineage>
        <taxon>Eukaryota</taxon>
        <taxon>Discoba</taxon>
        <taxon>Euglenozoa</taxon>
        <taxon>Kinetoplastea</taxon>
        <taxon>Metakinetoplastina</taxon>
        <taxon>Eubodonida</taxon>
        <taxon>Bodonidae</taxon>
        <taxon>Bodo</taxon>
    </lineage>
</organism>
<protein>
    <submittedName>
        <fullName evidence="1">Uncharacterized protein</fullName>
    </submittedName>
</protein>
<reference evidence="2" key="1">
    <citation type="submission" date="2015-09" db="EMBL/GenBank/DDBJ databases">
        <authorList>
            <consortium name="Pathogen Informatics"/>
        </authorList>
    </citation>
    <scope>NUCLEOTIDE SEQUENCE [LARGE SCALE GENOMIC DNA]</scope>
    <source>
        <strain evidence="2">Lake Konstanz</strain>
    </source>
</reference>
<evidence type="ECO:0000313" key="1">
    <source>
        <dbReference type="EMBL" id="CUG87272.1"/>
    </source>
</evidence>
<keyword evidence="2" id="KW-1185">Reference proteome</keyword>